<dbReference type="AlphaFoldDB" id="A0A4R6K928"/>
<name>A0A4R6K928_9ACTN</name>
<reference evidence="1 2" key="1">
    <citation type="submission" date="2019-03" db="EMBL/GenBank/DDBJ databases">
        <title>Genomic Encyclopedia of Type Strains, Phase III (KMG-III): the genomes of soil and plant-associated and newly described type strains.</title>
        <authorList>
            <person name="Whitman W."/>
        </authorList>
    </citation>
    <scope>NUCLEOTIDE SEQUENCE [LARGE SCALE GENOMIC DNA]</scope>
    <source>
        <strain evidence="1 2">VKM Ac-2527</strain>
    </source>
</reference>
<evidence type="ECO:0000313" key="1">
    <source>
        <dbReference type="EMBL" id="TDO45677.1"/>
    </source>
</evidence>
<sequence length="27" mass="3281">MGVAVMWITGWVFEYWDMANSYRPVDR</sequence>
<dbReference type="EMBL" id="SNWQ01000012">
    <property type="protein sequence ID" value="TDO45677.1"/>
    <property type="molecule type" value="Genomic_DNA"/>
</dbReference>
<protein>
    <submittedName>
        <fullName evidence="1">Uncharacterized protein</fullName>
    </submittedName>
</protein>
<keyword evidence="2" id="KW-1185">Reference proteome</keyword>
<dbReference type="Proteomes" id="UP000295388">
    <property type="component" value="Unassembled WGS sequence"/>
</dbReference>
<proteinExistence type="predicted"/>
<feature type="non-terminal residue" evidence="1">
    <location>
        <position position="27"/>
    </location>
</feature>
<comment type="caution">
    <text evidence="1">The sequence shown here is derived from an EMBL/GenBank/DDBJ whole genome shotgun (WGS) entry which is preliminary data.</text>
</comment>
<accession>A0A4R6K928</accession>
<evidence type="ECO:0000313" key="2">
    <source>
        <dbReference type="Proteomes" id="UP000295388"/>
    </source>
</evidence>
<gene>
    <name evidence="1" type="ORF">EV643_1121</name>
</gene>
<organism evidence="1 2">
    <name type="scientific">Kribbella caucasensis</name>
    <dbReference type="NCBI Taxonomy" id="2512215"/>
    <lineage>
        <taxon>Bacteria</taxon>
        <taxon>Bacillati</taxon>
        <taxon>Actinomycetota</taxon>
        <taxon>Actinomycetes</taxon>
        <taxon>Propionibacteriales</taxon>
        <taxon>Kribbellaceae</taxon>
        <taxon>Kribbella</taxon>
    </lineage>
</organism>